<dbReference type="InterPro" id="IPR042175">
    <property type="entry name" value="Cell/Rod_MreC_2"/>
</dbReference>
<dbReference type="Gene3D" id="2.40.10.350">
    <property type="entry name" value="Rod shape-determining protein MreC, domain 2"/>
    <property type="match status" value="1"/>
</dbReference>
<reference evidence="7 8" key="1">
    <citation type="journal article" date="2014" name="Genome Announc.">
        <title>Draft Genome Sequence of Advenella kashmirensis Strain W13003, a Polycyclic Aromatic Hydrocarbon-Degrading Bacterium.</title>
        <authorList>
            <person name="Wang X."/>
            <person name="Jin D."/>
            <person name="Zhou L."/>
            <person name="Wu L."/>
            <person name="An W."/>
            <person name="Zhao L."/>
        </authorList>
    </citation>
    <scope>NUCLEOTIDE SEQUENCE [LARGE SCALE GENOMIC DNA]</scope>
    <source>
        <strain evidence="7 8">W13003</strain>
    </source>
</reference>
<evidence type="ECO:0000259" key="6">
    <source>
        <dbReference type="Pfam" id="PF04085"/>
    </source>
</evidence>
<evidence type="ECO:0000256" key="5">
    <source>
        <dbReference type="PIRNR" id="PIRNR038471"/>
    </source>
</evidence>
<feature type="domain" description="Rod shape-determining protein MreC beta-barrel core" evidence="6">
    <location>
        <begin position="128"/>
        <end position="274"/>
    </location>
</feature>
<evidence type="ECO:0000313" key="7">
    <source>
        <dbReference type="EMBL" id="ETF01451.1"/>
    </source>
</evidence>
<dbReference type="Gene3D" id="2.40.10.340">
    <property type="entry name" value="Rod shape-determining protein MreC, domain 1"/>
    <property type="match status" value="1"/>
</dbReference>
<dbReference type="RefSeq" id="WP_024006304.1">
    <property type="nucleotide sequence ID" value="NZ_KI650981.1"/>
</dbReference>
<dbReference type="InterPro" id="IPR007221">
    <property type="entry name" value="MreC"/>
</dbReference>
<keyword evidence="3 5" id="KW-0133">Cell shape</keyword>
<dbReference type="PANTHER" id="PTHR34138">
    <property type="entry name" value="CELL SHAPE-DETERMINING PROTEIN MREC"/>
    <property type="match status" value="1"/>
</dbReference>
<organism evidence="7 8">
    <name type="scientific">Advenella kashmirensis W13003</name>
    <dbReference type="NCBI Taxonomy" id="1424334"/>
    <lineage>
        <taxon>Bacteria</taxon>
        <taxon>Pseudomonadati</taxon>
        <taxon>Pseudomonadota</taxon>
        <taxon>Betaproteobacteria</taxon>
        <taxon>Burkholderiales</taxon>
        <taxon>Alcaligenaceae</taxon>
    </lineage>
</organism>
<dbReference type="eggNOG" id="COG1792">
    <property type="taxonomic scope" value="Bacteria"/>
</dbReference>
<sequence length="303" mass="32960">MQQNSSLRFFTHGPAAEVRLFFLAIFCVGLMIADSQTRYIEPVRKVVSVMLYPFQRTAMWPRDAVTQVYDWSNAVTIAKQESAAVQRQRIELAQLSTHAAQMAAENAQLRRLLAVKTTVQTPSVAVEILYTSVDPLNQTLVLTKGSNDGIRPGMPVIDEGGVVGQIRRVTPMTSEATLITDNKISVPVMVLRNGLRVIAFGSGQTGKLDVRYLGMGADIQAGDELVTSGIGGIYPQGLSVGKIATVERNSAEGFMRAHALPSAHPERYRHFLVLLVPTDTLPEIPASLSDARSQGSGTSRRVN</sequence>
<dbReference type="PATRIC" id="fig|1424334.3.peg.3381"/>
<dbReference type="HOGENOM" id="CLU_042663_2_0_4"/>
<dbReference type="PANTHER" id="PTHR34138:SF1">
    <property type="entry name" value="CELL SHAPE-DETERMINING PROTEIN MREC"/>
    <property type="match status" value="1"/>
</dbReference>
<dbReference type="GO" id="GO:0008360">
    <property type="term" value="P:regulation of cell shape"/>
    <property type="evidence" value="ECO:0007669"/>
    <property type="project" value="UniProtKB-KW"/>
</dbReference>
<protein>
    <recommendedName>
        <fullName evidence="2 5">Cell shape-determining protein MreC</fullName>
    </recommendedName>
    <alternativeName>
        <fullName evidence="4 5">Cell shape protein MreC</fullName>
    </alternativeName>
</protein>
<dbReference type="PIRSF" id="PIRSF038471">
    <property type="entry name" value="MreC"/>
    <property type="match status" value="1"/>
</dbReference>
<evidence type="ECO:0000256" key="4">
    <source>
        <dbReference type="ARBA" id="ARBA00032089"/>
    </source>
</evidence>
<name>V8QN97_9BURK</name>
<evidence type="ECO:0000256" key="1">
    <source>
        <dbReference type="ARBA" id="ARBA00009369"/>
    </source>
</evidence>
<dbReference type="GO" id="GO:0005886">
    <property type="term" value="C:plasma membrane"/>
    <property type="evidence" value="ECO:0007669"/>
    <property type="project" value="TreeGrafter"/>
</dbReference>
<dbReference type="InterPro" id="IPR042177">
    <property type="entry name" value="Cell/Rod_1"/>
</dbReference>
<keyword evidence="8" id="KW-1185">Reference proteome</keyword>
<accession>V8QN97</accession>
<comment type="caution">
    <text evidence="7">The sequence shown here is derived from an EMBL/GenBank/DDBJ whole genome shotgun (WGS) entry which is preliminary data.</text>
</comment>
<proteinExistence type="inferred from homology"/>
<evidence type="ECO:0000313" key="8">
    <source>
        <dbReference type="Proteomes" id="UP000018733"/>
    </source>
</evidence>
<evidence type="ECO:0000256" key="3">
    <source>
        <dbReference type="ARBA" id="ARBA00022960"/>
    </source>
</evidence>
<gene>
    <name evidence="7" type="ORF">W822_16815</name>
</gene>
<dbReference type="NCBIfam" id="TIGR00219">
    <property type="entry name" value="mreC"/>
    <property type="match status" value="1"/>
</dbReference>
<dbReference type="AlphaFoldDB" id="V8QN97"/>
<dbReference type="InterPro" id="IPR055342">
    <property type="entry name" value="MreC_beta-barrel_core"/>
</dbReference>
<dbReference type="Proteomes" id="UP000018733">
    <property type="component" value="Unassembled WGS sequence"/>
</dbReference>
<comment type="function">
    <text evidence="5">Involved in formation and maintenance of cell shape.</text>
</comment>
<comment type="similarity">
    <text evidence="1 5">Belongs to the MreC family.</text>
</comment>
<dbReference type="EMBL" id="AYXT01000011">
    <property type="protein sequence ID" value="ETF01451.1"/>
    <property type="molecule type" value="Genomic_DNA"/>
</dbReference>
<dbReference type="Pfam" id="PF04085">
    <property type="entry name" value="MreC"/>
    <property type="match status" value="1"/>
</dbReference>
<evidence type="ECO:0000256" key="2">
    <source>
        <dbReference type="ARBA" id="ARBA00013855"/>
    </source>
</evidence>
<dbReference type="OrthoDB" id="9808025at2"/>
<dbReference type="STRING" id="1424334.W822_16815"/>